<evidence type="ECO:0000313" key="2">
    <source>
        <dbReference type="Proteomes" id="UP000230233"/>
    </source>
</evidence>
<accession>A0A2G5SP91</accession>
<dbReference type="EMBL" id="PDUG01000006">
    <property type="protein sequence ID" value="PIC16945.1"/>
    <property type="molecule type" value="Genomic_DNA"/>
</dbReference>
<protein>
    <submittedName>
        <fullName evidence="1">Uncharacterized protein</fullName>
    </submittedName>
</protein>
<reference evidence="2" key="1">
    <citation type="submission" date="2017-10" db="EMBL/GenBank/DDBJ databases">
        <title>Rapid genome shrinkage in a self-fertile nematode reveals novel sperm competition proteins.</title>
        <authorList>
            <person name="Yin D."/>
            <person name="Schwarz E.M."/>
            <person name="Thomas C.G."/>
            <person name="Felde R.L."/>
            <person name="Korf I.F."/>
            <person name="Cutter A.D."/>
            <person name="Schartner C.M."/>
            <person name="Ralston E.J."/>
            <person name="Meyer B.J."/>
            <person name="Haag E.S."/>
        </authorList>
    </citation>
    <scope>NUCLEOTIDE SEQUENCE [LARGE SCALE GENOMIC DNA]</scope>
    <source>
        <strain evidence="2">JU1422</strain>
    </source>
</reference>
<dbReference type="OrthoDB" id="5814434at2759"/>
<evidence type="ECO:0000313" key="1">
    <source>
        <dbReference type="EMBL" id="PIC16945.1"/>
    </source>
</evidence>
<sequence>MSQCFFLLGFNTNLFYFRSSSHMKVAPVMDEVFDLRRKIHIMNAENFIRAKNEHSLLIAQVDEMKIDTLSDELKEKIEAIRRKGAYYSVRGGMNFVRYTKSLSELNAVLRRIISGQQVNIDN</sequence>
<name>A0A2G5SP91_9PELO</name>
<organism evidence="1 2">
    <name type="scientific">Caenorhabditis nigoni</name>
    <dbReference type="NCBI Taxonomy" id="1611254"/>
    <lineage>
        <taxon>Eukaryota</taxon>
        <taxon>Metazoa</taxon>
        <taxon>Ecdysozoa</taxon>
        <taxon>Nematoda</taxon>
        <taxon>Chromadorea</taxon>
        <taxon>Rhabditida</taxon>
        <taxon>Rhabditina</taxon>
        <taxon>Rhabditomorpha</taxon>
        <taxon>Rhabditoidea</taxon>
        <taxon>Rhabditidae</taxon>
        <taxon>Peloderinae</taxon>
        <taxon>Caenorhabditis</taxon>
    </lineage>
</organism>
<keyword evidence="2" id="KW-1185">Reference proteome</keyword>
<dbReference type="Proteomes" id="UP000230233">
    <property type="component" value="Chromosome X"/>
</dbReference>
<comment type="caution">
    <text evidence="1">The sequence shown here is derived from an EMBL/GenBank/DDBJ whole genome shotgun (WGS) entry which is preliminary data.</text>
</comment>
<dbReference type="AlphaFoldDB" id="A0A2G5SP91"/>
<proteinExistence type="predicted"/>
<gene>
    <name evidence="1" type="primary">Cni-T21E8.5</name>
    <name evidence="1" type="synonym">Cnig_chr_X.g23362</name>
    <name evidence="1" type="ORF">B9Z55_023362</name>
</gene>